<accession>A0AAW4PIK3</accession>
<reference evidence="1 2" key="1">
    <citation type="submission" date="2021-06" db="EMBL/GenBank/DDBJ databases">
        <title>Halomicroarcula sp. a new haloarchaeum isolated from saline soil.</title>
        <authorList>
            <person name="Duran-Viseras A."/>
            <person name="Sanchez-Porro C."/>
            <person name="Ventosa A."/>
        </authorList>
    </citation>
    <scope>NUCLEOTIDE SEQUENCE [LARGE SCALE GENOMIC DNA]</scope>
    <source>
        <strain evidence="1 2">F27</strain>
    </source>
</reference>
<keyword evidence="2" id="KW-1185">Reference proteome</keyword>
<dbReference type="Pfam" id="PF24336">
    <property type="entry name" value="DUF7504"/>
    <property type="match status" value="1"/>
</dbReference>
<dbReference type="EMBL" id="RKLT01000047">
    <property type="protein sequence ID" value="MBX0298251.1"/>
    <property type="molecule type" value="Genomic_DNA"/>
</dbReference>
<dbReference type="Proteomes" id="UP001430455">
    <property type="component" value="Unassembled WGS sequence"/>
</dbReference>
<evidence type="ECO:0000313" key="2">
    <source>
        <dbReference type="Proteomes" id="UP001430455"/>
    </source>
</evidence>
<dbReference type="InterPro" id="IPR055927">
    <property type="entry name" value="DUF7504"/>
</dbReference>
<organism evidence="1 2">
    <name type="scientific">Haloarcula nitratireducens</name>
    <dbReference type="NCBI Taxonomy" id="2487749"/>
    <lineage>
        <taxon>Archaea</taxon>
        <taxon>Methanobacteriati</taxon>
        <taxon>Methanobacteriota</taxon>
        <taxon>Stenosarchaea group</taxon>
        <taxon>Halobacteria</taxon>
        <taxon>Halobacteriales</taxon>
        <taxon>Haloarculaceae</taxon>
        <taxon>Haloarcula</taxon>
    </lineage>
</organism>
<proteinExistence type="predicted"/>
<gene>
    <name evidence="1" type="ORF">EGH23_25670</name>
</gene>
<evidence type="ECO:0000313" key="1">
    <source>
        <dbReference type="EMBL" id="MBX0298251.1"/>
    </source>
</evidence>
<name>A0AAW4PIK3_9EURY</name>
<protein>
    <submittedName>
        <fullName evidence="1">Uncharacterized protein</fullName>
    </submittedName>
</protein>
<sequence>MFEMERQTTCLALRTISDPARTNALSITYTNSPRTRLALAKRYGVQPPADSVILYVSADSYVMNTDSGDQADAAVTIRHLDSPADLTSLGTRITAQLDTWTETTSERQIVVCFDSVTVLLQYISVAQAGRFLDVVTNLFAEHDAIAHFHLDPEAHTEQTLNKLRPFFDLVVDCRENSRHIDCATGNL</sequence>
<comment type="caution">
    <text evidence="1">The sequence shown here is derived from an EMBL/GenBank/DDBJ whole genome shotgun (WGS) entry which is preliminary data.</text>
</comment>
<dbReference type="AlphaFoldDB" id="A0AAW4PIK3"/>